<gene>
    <name evidence="1" type="primary">BL198_gp047</name>
</gene>
<evidence type="ECO:0000313" key="1">
    <source>
        <dbReference type="EMBL" id="WCD56076.1"/>
    </source>
</evidence>
<name>A0AAE9X287_9CAUD</name>
<reference evidence="1" key="1">
    <citation type="submission" date="2022-12" db="EMBL/GenBank/DDBJ databases">
        <authorList>
            <person name="Hils M."/>
            <person name="Clarke A."/>
            <person name="Albert M."/>
            <person name="Lenski J."/>
        </authorList>
    </citation>
    <scope>NUCLEOTIDE SEQUENCE</scope>
</reference>
<protein>
    <submittedName>
        <fullName evidence="1">Uncharacterized protein</fullName>
    </submittedName>
</protein>
<keyword evidence="2" id="KW-1185">Reference proteome</keyword>
<reference evidence="1" key="2">
    <citation type="journal article" date="2024" name="Viruses">
        <title>New Genera and Species of Caulobacter and Brevundimonas Bacteriophages Provide Insights into Phage Genome Evolution.</title>
        <authorList>
            <person name="Ely B."/>
            <person name="Hils M."/>
            <person name="Clarke A."/>
            <person name="Albert M."/>
            <person name="Holness N."/>
            <person name="Lenski J."/>
            <person name="Mohammadi T."/>
        </authorList>
    </citation>
    <scope>NUCLEOTIDE SEQUENCE</scope>
</reference>
<evidence type="ECO:0000313" key="2">
    <source>
        <dbReference type="Proteomes" id="UP001214072"/>
    </source>
</evidence>
<accession>A0AAE9X287</accession>
<organism evidence="1 2">
    <name type="scientific">Caulobacter phage BL198</name>
    <dbReference type="NCBI Taxonomy" id="3020395"/>
    <lineage>
        <taxon>Viruses</taxon>
        <taxon>Duplodnaviria</taxon>
        <taxon>Heunggongvirae</taxon>
        <taxon>Uroviricota</taxon>
        <taxon>Caudoviricetes</taxon>
        <taxon>Autographivirales</taxon>
        <taxon>Autonotataviridae</taxon>
        <taxon>Percyvirus</taxon>
        <taxon>Percyvirus BL198</taxon>
    </lineage>
</organism>
<proteinExistence type="predicted"/>
<dbReference type="EMBL" id="OQ135102">
    <property type="protein sequence ID" value="WCD56076.1"/>
    <property type="molecule type" value="Genomic_DNA"/>
</dbReference>
<sequence length="287" mass="31605">MIAPKFAHERLVDKAVHEKKLGELAKQRGGHLDALSELEEITRAVAPLPISYDVSRTQAPYFSEFTYTELLGEGLYLQPQSSEASARLAVMAMEQCSTPLVVPEPKDKYTLVQEEVSCKAVAFLPGSNLLREFVSQEALSRAMWEDDELVLKPHPLTTAAEVSALAAEFGYHRVLGSGVSGVQALKAAQRVYCLSTTELGLYAVSMGKPIKNLGNFWVEGQGAYASIYRLLWGHSTAEAKERLSRVLGSTLGGYIPKGSTLRDVQDYFNNAMSLRENLKPLIPTRKK</sequence>
<dbReference type="Proteomes" id="UP001214072">
    <property type="component" value="Segment"/>
</dbReference>